<dbReference type="Proteomes" id="UP000764045">
    <property type="component" value="Unassembled WGS sequence"/>
</dbReference>
<protein>
    <recommendedName>
        <fullName evidence="3">ATP-grasp domain-containing protein</fullName>
    </recommendedName>
</protein>
<evidence type="ECO:0000313" key="2">
    <source>
        <dbReference type="Proteomes" id="UP000764045"/>
    </source>
</evidence>
<evidence type="ECO:0000313" key="1">
    <source>
        <dbReference type="EMBL" id="MBM6661006.1"/>
    </source>
</evidence>
<proteinExistence type="predicted"/>
<comment type="caution">
    <text evidence="1">The sequence shown here is derived from an EMBL/GenBank/DDBJ whole genome shotgun (WGS) entry which is preliminary data.</text>
</comment>
<evidence type="ECO:0008006" key="3">
    <source>
        <dbReference type="Google" id="ProtNLM"/>
    </source>
</evidence>
<keyword evidence="2" id="KW-1185">Reference proteome</keyword>
<dbReference type="EMBL" id="JACJJL010000005">
    <property type="protein sequence ID" value="MBM6661006.1"/>
    <property type="molecule type" value="Genomic_DNA"/>
</dbReference>
<dbReference type="AlphaFoldDB" id="A0A938WJ54"/>
<organism evidence="1 2">
    <name type="scientific">Marseilla massiliensis</name>
    <dbReference type="NCBI Taxonomy" id="1841864"/>
    <lineage>
        <taxon>Bacteria</taxon>
        <taxon>Pseudomonadati</taxon>
        <taxon>Bacteroidota</taxon>
        <taxon>Bacteroidia</taxon>
        <taxon>Bacteroidales</taxon>
        <taxon>Prevotellaceae</taxon>
        <taxon>Marseilla</taxon>
    </lineage>
</organism>
<name>A0A938WJ54_9BACT</name>
<reference evidence="1 2" key="1">
    <citation type="journal article" date="2021" name="Sci. Rep.">
        <title>The distribution of antibiotic resistance genes in chicken gut microbiota commensals.</title>
        <authorList>
            <person name="Juricova H."/>
            <person name="Matiasovicova J."/>
            <person name="Kubasova T."/>
            <person name="Cejkova D."/>
            <person name="Rychlik I."/>
        </authorList>
    </citation>
    <scope>NUCLEOTIDE SEQUENCE [LARGE SCALE GENOMIC DNA]</scope>
    <source>
        <strain evidence="1 2">An819</strain>
    </source>
</reference>
<gene>
    <name evidence="1" type="ORF">H6B30_04415</name>
</gene>
<accession>A0A938WJ54</accession>
<dbReference type="RefSeq" id="WP_205108313.1">
    <property type="nucleotide sequence ID" value="NZ_JACJJL010000005.1"/>
</dbReference>
<dbReference type="SUPFAM" id="SSF56059">
    <property type="entry name" value="Glutathione synthetase ATP-binding domain-like"/>
    <property type="match status" value="1"/>
</dbReference>
<sequence length="278" mass="30399">MILAIGRAERFSPNSVEKDAAILEGVADVLRHDGYVVETVGETALQPGPVAEACLSMGRLPQTLAYLTQMQARGSVVVNSPAGVDLCCNRRRLTEALRMAGVPVAPAEGSHGYWLKRGSGVAESRHDVQFAATKADVAVVMEDMRRHGVDDIMVSAHVEGDLLKFYGVHGTGFFRYFYPGDDGMSKFGDERLNGRPHHYIFDESALRLAAELASRVAGVDVYGGDCIVRADGSVCLIDFNDWPSFSRCRDEAAQAIAKLTADRLAQTIKKKRVWHQIF</sequence>